<protein>
    <submittedName>
        <fullName evidence="2">Uncharacterized protein</fullName>
    </submittedName>
</protein>
<feature type="region of interest" description="Disordered" evidence="1">
    <location>
        <begin position="23"/>
        <end position="63"/>
    </location>
</feature>
<keyword evidence="3" id="KW-1185">Reference proteome</keyword>
<dbReference type="OrthoDB" id="10410651at2759"/>
<name>A0A8J5Y1D5_9ROSI</name>
<dbReference type="Proteomes" id="UP000701853">
    <property type="component" value="Chromosome 11"/>
</dbReference>
<evidence type="ECO:0000313" key="2">
    <source>
        <dbReference type="EMBL" id="KAG8479358.1"/>
    </source>
</evidence>
<proteinExistence type="predicted"/>
<reference evidence="2 3" key="1">
    <citation type="journal article" date="2021" name="bioRxiv">
        <title>The Gossypium anomalum genome as a resource for cotton improvement and evolutionary analysis of hybrid incompatibility.</title>
        <authorList>
            <person name="Grover C.E."/>
            <person name="Yuan D."/>
            <person name="Arick M.A."/>
            <person name="Miller E.R."/>
            <person name="Hu G."/>
            <person name="Peterson D.G."/>
            <person name="Wendel J.F."/>
            <person name="Udall J.A."/>
        </authorList>
    </citation>
    <scope>NUCLEOTIDE SEQUENCE [LARGE SCALE GENOMIC DNA]</scope>
    <source>
        <strain evidence="2">JFW-Udall</strain>
        <tissue evidence="2">Leaf</tissue>
    </source>
</reference>
<evidence type="ECO:0000256" key="1">
    <source>
        <dbReference type="SAM" id="MobiDB-lite"/>
    </source>
</evidence>
<comment type="caution">
    <text evidence="2">The sequence shown here is derived from an EMBL/GenBank/DDBJ whole genome shotgun (WGS) entry which is preliminary data.</text>
</comment>
<organism evidence="2 3">
    <name type="scientific">Gossypium anomalum</name>
    <dbReference type="NCBI Taxonomy" id="47600"/>
    <lineage>
        <taxon>Eukaryota</taxon>
        <taxon>Viridiplantae</taxon>
        <taxon>Streptophyta</taxon>
        <taxon>Embryophyta</taxon>
        <taxon>Tracheophyta</taxon>
        <taxon>Spermatophyta</taxon>
        <taxon>Magnoliopsida</taxon>
        <taxon>eudicotyledons</taxon>
        <taxon>Gunneridae</taxon>
        <taxon>Pentapetalae</taxon>
        <taxon>rosids</taxon>
        <taxon>malvids</taxon>
        <taxon>Malvales</taxon>
        <taxon>Malvaceae</taxon>
        <taxon>Malvoideae</taxon>
        <taxon>Gossypium</taxon>
    </lineage>
</organism>
<gene>
    <name evidence="2" type="ORF">CXB51_029143</name>
</gene>
<dbReference type="EMBL" id="JAHUZN010000011">
    <property type="protein sequence ID" value="KAG8479358.1"/>
    <property type="molecule type" value="Genomic_DNA"/>
</dbReference>
<accession>A0A8J5Y1D5</accession>
<dbReference type="AlphaFoldDB" id="A0A8J5Y1D5"/>
<feature type="compositionally biased region" description="Basic and acidic residues" evidence="1">
    <location>
        <begin position="43"/>
        <end position="63"/>
    </location>
</feature>
<evidence type="ECO:0000313" key="3">
    <source>
        <dbReference type="Proteomes" id="UP000701853"/>
    </source>
</evidence>
<sequence>MRRPSLSPLKPRFKAYFHLKIPVSNSDFDGGDRDPDGASTKGGTEEHVGCGEAAREGCGTREP</sequence>